<dbReference type="GO" id="GO:0006508">
    <property type="term" value="P:proteolysis"/>
    <property type="evidence" value="ECO:0007669"/>
    <property type="project" value="UniProtKB-KW"/>
</dbReference>
<dbReference type="GO" id="GO:0008234">
    <property type="term" value="F:cysteine-type peptidase activity"/>
    <property type="evidence" value="ECO:0007669"/>
    <property type="project" value="InterPro"/>
</dbReference>
<feature type="region of interest" description="Disordered" evidence="4">
    <location>
        <begin position="454"/>
        <end position="502"/>
    </location>
</feature>
<protein>
    <submittedName>
        <fullName evidence="7">Uncharacterized protein LOC108815663</fullName>
    </submittedName>
</protein>
<keyword evidence="2" id="KW-0645">Protease</keyword>
<dbReference type="Proteomes" id="UP000504610">
    <property type="component" value="Chromosome 7"/>
</dbReference>
<feature type="compositionally biased region" description="Basic and acidic residues" evidence="4">
    <location>
        <begin position="454"/>
        <end position="470"/>
    </location>
</feature>
<dbReference type="InterPro" id="IPR015410">
    <property type="entry name" value="DUF1985"/>
</dbReference>
<sequence length="907" mass="103814">MSQELPKRIFKEGEETQVTQINNNCRIDFIIKKLEEWLPNELREVKKDPVFSQIFKLHENGLGFSARVIHSFLCRELVTYKQHELWFVFARRALRFSLQEFHAVTGLQCDTSISLQEFSDWDDDDGFWSRVLKKKEGITIYNLWIKHKNAVKKWRNADRIRLVYLCIIMYVVLARDEKANIPLKYIKVVMDLEKLRRYPWGVAAYDFLCESVVKTRDFLSEKTTSYVFDGFSYALQIWAMEAVPKIGKLCGKKLVKGFKDGPRCVNWMGAAKVSYDEIIHLESIFTNEDVTFPYISWTGNMDVVEDDQFRRAGDVRDDRIIVLKEMISKKYDFSEHIWEYENTPEIFLDLNDEAVHVGEAGNGEGNGNESDEDFQTPRGSTSDVSSRKGKGKKRLPDRGMEKRKHKVLSSGPKQAPFSEDMKAFMTQLFEANFSGMEHRLQKQMDEKFEQMKAELRDSRKEATVEVDHGDLSPSKPSPSKPSPSKPSPRKPSPRKPSTSQSSLRSFIYGIGQQVDVMLVFVSVLSSSTEPSESAFDVHFSQEDIIHGMGTQGVNGLSQASYVTDFDPSQTQNEDDWWTPMSSVRGSKVKPIKKEKDTATAPPPSQWKKWYRGKTLQLSDSPLPLDGSPQSSLYNFSEESWKGFTDWALNPISLPLGPTILNLFLATRVVSPGKWLGNEEMDAFMFMWRVKTTLNLWAPKRVAFMSAMFCLQVHSAFIKFSPNRKAYKLTDFLLGYGRGELPSHGRTDQVWGVDVDRLYFPLFVNGNHWVAVCVNIIEKKVEVYDCGGGKNRQHVEKFAALIPRIVKAVAPPERQKPLLLSAYTIVDVPMKKRLNKSCCDCGVYALKHLECLLLGLDIGLVDDEIIMGCRQKLGVDLWEGAHEPIYAEAMTRYVPSPWERSEAYDLED</sequence>
<dbReference type="RefSeq" id="XP_018443697.2">
    <property type="nucleotide sequence ID" value="XM_018588195.2"/>
</dbReference>
<dbReference type="PANTHER" id="PTHR48449">
    <property type="entry name" value="DUF1985 DOMAIN-CONTAINING PROTEIN"/>
    <property type="match status" value="1"/>
</dbReference>
<dbReference type="AlphaFoldDB" id="A0A6J0K6U3"/>
<dbReference type="SUPFAM" id="SSF54001">
    <property type="entry name" value="Cysteine proteinases"/>
    <property type="match status" value="1"/>
</dbReference>
<dbReference type="InterPro" id="IPR038765">
    <property type="entry name" value="Papain-like_cys_pep_sf"/>
</dbReference>
<comment type="similarity">
    <text evidence="1">Belongs to the peptidase C48 family.</text>
</comment>
<keyword evidence="3" id="KW-0378">Hydrolase</keyword>
<evidence type="ECO:0000256" key="3">
    <source>
        <dbReference type="ARBA" id="ARBA00022801"/>
    </source>
</evidence>
<dbReference type="PANTHER" id="PTHR48449:SF1">
    <property type="entry name" value="DUF1985 DOMAIN-CONTAINING PROTEIN"/>
    <property type="match status" value="1"/>
</dbReference>
<organism evidence="6 7">
    <name type="scientific">Raphanus sativus</name>
    <name type="common">Radish</name>
    <name type="synonym">Raphanus raphanistrum var. sativus</name>
    <dbReference type="NCBI Taxonomy" id="3726"/>
    <lineage>
        <taxon>Eukaryota</taxon>
        <taxon>Viridiplantae</taxon>
        <taxon>Streptophyta</taxon>
        <taxon>Embryophyta</taxon>
        <taxon>Tracheophyta</taxon>
        <taxon>Spermatophyta</taxon>
        <taxon>Magnoliopsida</taxon>
        <taxon>eudicotyledons</taxon>
        <taxon>Gunneridae</taxon>
        <taxon>Pentapetalae</taxon>
        <taxon>rosids</taxon>
        <taxon>malvids</taxon>
        <taxon>Brassicales</taxon>
        <taxon>Brassicaceae</taxon>
        <taxon>Brassiceae</taxon>
        <taxon>Raphanus</taxon>
    </lineage>
</organism>
<dbReference type="Pfam" id="PF02902">
    <property type="entry name" value="Peptidase_C48"/>
    <property type="match status" value="1"/>
</dbReference>
<dbReference type="InterPro" id="IPR003653">
    <property type="entry name" value="Peptidase_C48_C"/>
</dbReference>
<evidence type="ECO:0000256" key="4">
    <source>
        <dbReference type="SAM" id="MobiDB-lite"/>
    </source>
</evidence>
<evidence type="ECO:0000259" key="5">
    <source>
        <dbReference type="PROSITE" id="PS50600"/>
    </source>
</evidence>
<evidence type="ECO:0000313" key="7">
    <source>
        <dbReference type="RefSeq" id="XP_018443697.2"/>
    </source>
</evidence>
<dbReference type="Gene3D" id="3.40.395.10">
    <property type="entry name" value="Adenoviral Proteinase, Chain A"/>
    <property type="match status" value="1"/>
</dbReference>
<dbReference type="OrthoDB" id="1895371at2759"/>
<feature type="compositionally biased region" description="Pro residues" evidence="4">
    <location>
        <begin position="475"/>
        <end position="486"/>
    </location>
</feature>
<dbReference type="PROSITE" id="PS50600">
    <property type="entry name" value="ULP_PROTEASE"/>
    <property type="match status" value="1"/>
</dbReference>
<dbReference type="GeneID" id="108815663"/>
<keyword evidence="6" id="KW-1185">Reference proteome</keyword>
<evidence type="ECO:0000313" key="6">
    <source>
        <dbReference type="Proteomes" id="UP000504610"/>
    </source>
</evidence>
<feature type="region of interest" description="Disordered" evidence="4">
    <location>
        <begin position="357"/>
        <end position="416"/>
    </location>
</feature>
<name>A0A6J0K6U3_RAPSA</name>
<accession>A0A6J0K6U3</accession>
<dbReference type="KEGG" id="rsz:108815663"/>
<gene>
    <name evidence="7" type="primary">LOC108815663</name>
</gene>
<feature type="domain" description="Ubiquitin-like protease family profile" evidence="5">
    <location>
        <begin position="659"/>
        <end position="851"/>
    </location>
</feature>
<evidence type="ECO:0000256" key="1">
    <source>
        <dbReference type="ARBA" id="ARBA00005234"/>
    </source>
</evidence>
<dbReference type="Pfam" id="PF09331">
    <property type="entry name" value="DUF1985"/>
    <property type="match status" value="1"/>
</dbReference>
<evidence type="ECO:0000256" key="2">
    <source>
        <dbReference type="ARBA" id="ARBA00022670"/>
    </source>
</evidence>
<reference evidence="7" key="2">
    <citation type="submission" date="2025-08" db="UniProtKB">
        <authorList>
            <consortium name="RefSeq"/>
        </authorList>
    </citation>
    <scope>IDENTIFICATION</scope>
    <source>
        <tissue evidence="7">Leaf</tissue>
    </source>
</reference>
<reference evidence="6" key="1">
    <citation type="journal article" date="2019" name="Database">
        <title>The radish genome database (RadishGD): an integrated information resource for radish genomics.</title>
        <authorList>
            <person name="Yu H.J."/>
            <person name="Baek S."/>
            <person name="Lee Y.J."/>
            <person name="Cho A."/>
            <person name="Mun J.H."/>
        </authorList>
    </citation>
    <scope>NUCLEOTIDE SEQUENCE [LARGE SCALE GENOMIC DNA]</scope>
    <source>
        <strain evidence="6">cv. WK10039</strain>
    </source>
</reference>
<feature type="region of interest" description="Disordered" evidence="4">
    <location>
        <begin position="587"/>
        <end position="606"/>
    </location>
</feature>
<proteinExistence type="inferred from homology"/>